<feature type="compositionally biased region" description="Low complexity" evidence="16">
    <location>
        <begin position="248"/>
        <end position="260"/>
    </location>
</feature>
<keyword evidence="7 15" id="KW-0863">Zinc-finger</keyword>
<dbReference type="Proteomes" id="UP001283361">
    <property type="component" value="Unassembled WGS sequence"/>
</dbReference>
<feature type="compositionally biased region" description="Basic and acidic residues" evidence="16">
    <location>
        <begin position="1"/>
        <end position="12"/>
    </location>
</feature>
<reference evidence="18" key="1">
    <citation type="journal article" date="2023" name="G3 (Bethesda)">
        <title>A reference genome for the long-term kleptoplast-retaining sea slug Elysia crispata morphotype clarki.</title>
        <authorList>
            <person name="Eastman K.E."/>
            <person name="Pendleton A.L."/>
            <person name="Shaikh M.A."/>
            <person name="Suttiyut T."/>
            <person name="Ogas R."/>
            <person name="Tomko P."/>
            <person name="Gavelis G."/>
            <person name="Widhalm J.R."/>
            <person name="Wisecaver J.H."/>
        </authorList>
    </citation>
    <scope>NUCLEOTIDE SEQUENCE</scope>
    <source>
        <strain evidence="18">ECLA1</strain>
    </source>
</reference>
<feature type="domain" description="C2H2-type" evidence="17">
    <location>
        <begin position="837"/>
        <end position="864"/>
    </location>
</feature>
<evidence type="ECO:0000256" key="11">
    <source>
        <dbReference type="ARBA" id="ARBA00023015"/>
    </source>
</evidence>
<evidence type="ECO:0000256" key="3">
    <source>
        <dbReference type="ARBA" id="ARBA00022473"/>
    </source>
</evidence>
<feature type="compositionally biased region" description="Polar residues" evidence="16">
    <location>
        <begin position="314"/>
        <end position="323"/>
    </location>
</feature>
<dbReference type="Pfam" id="PF00096">
    <property type="entry name" value="zf-C2H2"/>
    <property type="match status" value="5"/>
</dbReference>
<evidence type="ECO:0000313" key="18">
    <source>
        <dbReference type="EMBL" id="KAK3733884.1"/>
    </source>
</evidence>
<comment type="subcellular location">
    <subcellularLocation>
        <location evidence="1">Nucleus</location>
    </subcellularLocation>
</comment>
<feature type="compositionally biased region" description="Polar residues" evidence="16">
    <location>
        <begin position="700"/>
        <end position="719"/>
    </location>
</feature>
<gene>
    <name evidence="18" type="ORF">RRG08_031823</name>
</gene>
<keyword evidence="5" id="KW-0479">Metal-binding</keyword>
<keyword evidence="9" id="KW-0862">Zinc</keyword>
<comment type="similarity">
    <text evidence="2">Belongs to the krueppel C2H2-type zinc-finger protein family.</text>
</comment>
<feature type="compositionally biased region" description="Low complexity" evidence="16">
    <location>
        <begin position="33"/>
        <end position="47"/>
    </location>
</feature>
<evidence type="ECO:0000256" key="8">
    <source>
        <dbReference type="ARBA" id="ARBA00022782"/>
    </source>
</evidence>
<dbReference type="FunFam" id="3.30.160.60:FF:000863">
    <property type="entry name" value="fez family zinc finger protein 2"/>
    <property type="match status" value="1"/>
</dbReference>
<dbReference type="FunFam" id="3.30.160.60:FF:000103">
    <property type="entry name" value="FEZ family zinc finger 1"/>
    <property type="match status" value="1"/>
</dbReference>
<accession>A0AAE1CTM6</accession>
<evidence type="ECO:0000313" key="19">
    <source>
        <dbReference type="Proteomes" id="UP001283361"/>
    </source>
</evidence>
<comment type="caution">
    <text evidence="18">The sequence shown here is derived from an EMBL/GenBank/DDBJ whole genome shotgun (WGS) entry which is preliminary data.</text>
</comment>
<evidence type="ECO:0000256" key="13">
    <source>
        <dbReference type="ARBA" id="ARBA00023163"/>
    </source>
</evidence>
<feature type="domain" description="C2H2-type" evidence="17">
    <location>
        <begin position="893"/>
        <end position="921"/>
    </location>
</feature>
<feature type="compositionally biased region" description="Low complexity" evidence="16">
    <location>
        <begin position="953"/>
        <end position="970"/>
    </location>
</feature>
<feature type="compositionally biased region" description="Polar residues" evidence="16">
    <location>
        <begin position="485"/>
        <end position="494"/>
    </location>
</feature>
<evidence type="ECO:0000259" key="17">
    <source>
        <dbReference type="PROSITE" id="PS50157"/>
    </source>
</evidence>
<feature type="region of interest" description="Disordered" evidence="16">
    <location>
        <begin position="918"/>
        <end position="991"/>
    </location>
</feature>
<feature type="compositionally biased region" description="Polar residues" evidence="16">
    <location>
        <begin position="278"/>
        <end position="303"/>
    </location>
</feature>
<evidence type="ECO:0000256" key="9">
    <source>
        <dbReference type="ARBA" id="ARBA00022833"/>
    </source>
</evidence>
<feature type="compositionally biased region" description="Polar residues" evidence="16">
    <location>
        <begin position="82"/>
        <end position="96"/>
    </location>
</feature>
<protein>
    <recommendedName>
        <fullName evidence="17">C2H2-type domain-containing protein</fullName>
    </recommendedName>
</protein>
<feature type="compositionally biased region" description="Polar residues" evidence="16">
    <location>
        <begin position="104"/>
        <end position="117"/>
    </location>
</feature>
<evidence type="ECO:0000256" key="5">
    <source>
        <dbReference type="ARBA" id="ARBA00022723"/>
    </source>
</evidence>
<name>A0AAE1CTM6_9GAST</name>
<keyword evidence="11" id="KW-0805">Transcription regulation</keyword>
<feature type="compositionally biased region" description="Pro residues" evidence="16">
    <location>
        <begin position="141"/>
        <end position="151"/>
    </location>
</feature>
<feature type="domain" description="C2H2-type" evidence="17">
    <location>
        <begin position="781"/>
        <end position="808"/>
    </location>
</feature>
<dbReference type="GO" id="GO:0005634">
    <property type="term" value="C:nucleus"/>
    <property type="evidence" value="ECO:0007669"/>
    <property type="project" value="UniProtKB-SubCell"/>
</dbReference>
<keyword evidence="14" id="KW-0539">Nucleus</keyword>
<feature type="region of interest" description="Disordered" evidence="16">
    <location>
        <begin position="191"/>
        <end position="323"/>
    </location>
</feature>
<dbReference type="FunFam" id="3.30.160.60:FF:000194">
    <property type="entry name" value="Fez family zinc finger protein 2"/>
    <property type="match status" value="1"/>
</dbReference>
<evidence type="ECO:0000256" key="14">
    <source>
        <dbReference type="ARBA" id="ARBA00023242"/>
    </source>
</evidence>
<keyword evidence="4" id="KW-0678">Repressor</keyword>
<dbReference type="GO" id="GO:0030154">
    <property type="term" value="P:cell differentiation"/>
    <property type="evidence" value="ECO:0007669"/>
    <property type="project" value="UniProtKB-KW"/>
</dbReference>
<dbReference type="InterPro" id="IPR050331">
    <property type="entry name" value="Zinc_finger"/>
</dbReference>
<dbReference type="GO" id="GO:0008270">
    <property type="term" value="F:zinc ion binding"/>
    <property type="evidence" value="ECO:0007669"/>
    <property type="project" value="UniProtKB-KW"/>
</dbReference>
<dbReference type="Gene3D" id="3.30.160.60">
    <property type="entry name" value="Classic Zinc Finger"/>
    <property type="match status" value="6"/>
</dbReference>
<keyword evidence="19" id="KW-1185">Reference proteome</keyword>
<dbReference type="SMART" id="SM00355">
    <property type="entry name" value="ZnF_C2H2"/>
    <property type="match status" value="6"/>
</dbReference>
<feature type="region of interest" description="Disordered" evidence="16">
    <location>
        <begin position="132"/>
        <end position="154"/>
    </location>
</feature>
<feature type="domain" description="C2H2-type" evidence="17">
    <location>
        <begin position="753"/>
        <end position="780"/>
    </location>
</feature>
<feature type="domain" description="C2H2-type" evidence="17">
    <location>
        <begin position="809"/>
        <end position="836"/>
    </location>
</feature>
<keyword evidence="8" id="KW-0221">Differentiation</keyword>
<dbReference type="PROSITE" id="PS00028">
    <property type="entry name" value="ZINC_FINGER_C2H2_1"/>
    <property type="match status" value="6"/>
</dbReference>
<keyword evidence="6" id="KW-0677">Repeat</keyword>
<evidence type="ECO:0000256" key="4">
    <source>
        <dbReference type="ARBA" id="ARBA00022491"/>
    </source>
</evidence>
<evidence type="ECO:0000256" key="15">
    <source>
        <dbReference type="PROSITE-ProRule" id="PRU00042"/>
    </source>
</evidence>
<sequence length="1048" mass="114288">MAEESPTLREDPGTTDNANAMFSNEGKITRTLNHNNNHNNNNNNNINKSAAAETNVSMASRPSPSPTVLRPARKALAFSIDSIMQRTTPSKSVTPTETDHVPSDGTSLKQHNHCQGEQQKDQRFLPMEDEDDNISVDDVSPPTPSTTPPASPGVRREKIFYCHPVGPTITPSAEEMKHDDPHLLQRVHAQETHASISQINKSQSTVNHSMNDLDVDSSNTLLTDHQDVSEPLNNNNKLIEPDSHAHRLPSSPSSLSSPSPQSGEQALSPALEEKGFSHQRSCHTNDSDCQPSSPLTAFSQPRKSSGAVPHDINSKSVNSRGSNVNTNGFLNLAHPIPSSRRSNSTTHAFVRYTKNDNNSGKSKLYNNGFQANSAVTESSQPNHQHQPPCVGLPFSQPHSHPHLSMALFPGHSAALAPPSMPHPHPQRHFLPGQPLPQDLRDHLNQLYSSMFPHPATLMAAATAAAASTNAAPSSFGNSKSHKLSESSPIRSETNPPMVPSPLEEYLLRTGAVGAHHPWLNPALINQLSAMQGFTPSQGIHCIPPSANNLFHAMKQSQLYQNLLGPCNDHRDTFHSHHAQHNNTLKQSFDFNNCSLKANSQAKSLHAFGSVNGIAQNSLLNHVNSDPHNREARRSVPSRNVAALPAPNSDMVPNPPFSPDSSTRPFHGFRDRAEEAVDRDGVVMENKEDGEEEQGLDLSSPGGSTADTHNTSAISSTCNHPETVENQDDDMDNDQKSPSSKKHGAVIGKSQKLFTCPECGKVFNAHYNLTRHMPVHTGARPFVCKVCGKGFRQASTLCRHKIIHTSEKPHKCGTCGKAFNRSSTLNTHMRIHQGYKPYVCEFCGKGFHQKGNYKNHKLTHSAEKQYKCSICNKAFHQIYNLTFHMHTHNDKKPYTCHVCGKGFCRNFDLKKHMRKLHEGAQMISSPGSRNGERGSGSRGGDMTVARRNGDVLASPSPNSQSPSLSRAASSAGTSPSHSHAHSGLGTPPQAHAHAQFFPGQTAFNNSPFLSRPTPLFAQHQALACQRRLISPYMVGPNAASILHKISSIM</sequence>
<feature type="region of interest" description="Disordered" evidence="16">
    <location>
        <begin position="1"/>
        <end position="119"/>
    </location>
</feature>
<organism evidence="18 19">
    <name type="scientific">Elysia crispata</name>
    <name type="common">lettuce slug</name>
    <dbReference type="NCBI Taxonomy" id="231223"/>
    <lineage>
        <taxon>Eukaryota</taxon>
        <taxon>Metazoa</taxon>
        <taxon>Spiralia</taxon>
        <taxon>Lophotrochozoa</taxon>
        <taxon>Mollusca</taxon>
        <taxon>Gastropoda</taxon>
        <taxon>Heterobranchia</taxon>
        <taxon>Euthyneura</taxon>
        <taxon>Panpulmonata</taxon>
        <taxon>Sacoglossa</taxon>
        <taxon>Placobranchoidea</taxon>
        <taxon>Plakobranchidae</taxon>
        <taxon>Elysia</taxon>
    </lineage>
</organism>
<dbReference type="PANTHER" id="PTHR16515">
    <property type="entry name" value="PR DOMAIN ZINC FINGER PROTEIN"/>
    <property type="match status" value="1"/>
</dbReference>
<evidence type="ECO:0000256" key="2">
    <source>
        <dbReference type="ARBA" id="ARBA00006991"/>
    </source>
</evidence>
<feature type="region of interest" description="Disordered" evidence="16">
    <location>
        <begin position="619"/>
        <end position="744"/>
    </location>
</feature>
<dbReference type="Pfam" id="PF13912">
    <property type="entry name" value="zf-C2H2_6"/>
    <property type="match status" value="1"/>
</dbReference>
<proteinExistence type="inferred from homology"/>
<keyword evidence="10" id="KW-0524">Neurogenesis</keyword>
<evidence type="ECO:0000256" key="1">
    <source>
        <dbReference type="ARBA" id="ARBA00004123"/>
    </source>
</evidence>
<feature type="compositionally biased region" description="Polar residues" evidence="16">
    <location>
        <begin position="52"/>
        <end position="62"/>
    </location>
</feature>
<keyword evidence="3" id="KW-0217">Developmental protein</keyword>
<evidence type="ECO:0000256" key="12">
    <source>
        <dbReference type="ARBA" id="ARBA00023125"/>
    </source>
</evidence>
<dbReference type="FunFam" id="3.30.160.60:FF:000227">
    <property type="entry name" value="fez family zinc finger protein 1"/>
    <property type="match status" value="1"/>
</dbReference>
<feature type="domain" description="C2H2-type" evidence="17">
    <location>
        <begin position="865"/>
        <end position="892"/>
    </location>
</feature>
<dbReference type="GO" id="GO:0010468">
    <property type="term" value="P:regulation of gene expression"/>
    <property type="evidence" value="ECO:0007669"/>
    <property type="project" value="TreeGrafter"/>
</dbReference>
<feature type="region of interest" description="Disordered" evidence="16">
    <location>
        <begin position="470"/>
        <end position="497"/>
    </location>
</feature>
<evidence type="ECO:0000256" key="6">
    <source>
        <dbReference type="ARBA" id="ARBA00022737"/>
    </source>
</evidence>
<dbReference type="PANTHER" id="PTHR16515:SF35">
    <property type="entry name" value="FEZ FAMILY ZINC FINGER PROTEIN 2"/>
    <property type="match status" value="1"/>
</dbReference>
<dbReference type="FunFam" id="3.30.160.60:FF:000251">
    <property type="entry name" value="FEZ family zinc finger 2"/>
    <property type="match status" value="1"/>
</dbReference>
<feature type="compositionally biased region" description="Basic and acidic residues" evidence="16">
    <location>
        <begin position="624"/>
        <end position="633"/>
    </location>
</feature>
<dbReference type="InterPro" id="IPR013087">
    <property type="entry name" value="Znf_C2H2_type"/>
</dbReference>
<evidence type="ECO:0000256" key="7">
    <source>
        <dbReference type="ARBA" id="ARBA00022771"/>
    </source>
</evidence>
<dbReference type="GO" id="GO:0007399">
    <property type="term" value="P:nervous system development"/>
    <property type="evidence" value="ECO:0007669"/>
    <property type="project" value="UniProtKB-KW"/>
</dbReference>
<dbReference type="AlphaFoldDB" id="A0AAE1CTM6"/>
<feature type="compositionally biased region" description="Basic and acidic residues" evidence="16">
    <location>
        <begin position="667"/>
        <end position="686"/>
    </location>
</feature>
<dbReference type="EMBL" id="JAWDGP010006875">
    <property type="protein sequence ID" value="KAK3733884.1"/>
    <property type="molecule type" value="Genomic_DNA"/>
</dbReference>
<dbReference type="FunFam" id="3.30.160.60:FF:000164">
    <property type="entry name" value="Fez family zinc finger protein 2"/>
    <property type="match status" value="1"/>
</dbReference>
<dbReference type="InterPro" id="IPR036236">
    <property type="entry name" value="Znf_C2H2_sf"/>
</dbReference>
<dbReference type="SUPFAM" id="SSF57667">
    <property type="entry name" value="beta-beta-alpha zinc fingers"/>
    <property type="match status" value="3"/>
</dbReference>
<dbReference type="GO" id="GO:0003677">
    <property type="term" value="F:DNA binding"/>
    <property type="evidence" value="ECO:0007669"/>
    <property type="project" value="UniProtKB-KW"/>
</dbReference>
<dbReference type="PROSITE" id="PS50157">
    <property type="entry name" value="ZINC_FINGER_C2H2_2"/>
    <property type="match status" value="6"/>
</dbReference>
<feature type="compositionally biased region" description="Polar residues" evidence="16">
    <location>
        <begin position="192"/>
        <end position="223"/>
    </location>
</feature>
<evidence type="ECO:0000256" key="10">
    <source>
        <dbReference type="ARBA" id="ARBA00022902"/>
    </source>
</evidence>
<evidence type="ECO:0000256" key="16">
    <source>
        <dbReference type="SAM" id="MobiDB-lite"/>
    </source>
</evidence>
<keyword evidence="13" id="KW-0804">Transcription</keyword>
<keyword evidence="12" id="KW-0238">DNA-binding</keyword>